<evidence type="ECO:0000256" key="1">
    <source>
        <dbReference type="SAM" id="MobiDB-lite"/>
    </source>
</evidence>
<dbReference type="EMBL" id="MCFG01000005">
    <property type="protein sequence ID" value="ORX87769.1"/>
    <property type="molecule type" value="Genomic_DNA"/>
</dbReference>
<dbReference type="InterPro" id="IPR018814">
    <property type="entry name" value="DUF5427"/>
</dbReference>
<dbReference type="STRING" id="1754192.A0A1Y1XPT3"/>
<evidence type="ECO:0000313" key="3">
    <source>
        <dbReference type="Proteomes" id="UP000193944"/>
    </source>
</evidence>
<dbReference type="PANTHER" id="PTHR28265:SF1">
    <property type="entry name" value="MAINTENANCE OF TELOMERE CAPPING PROTEIN 1"/>
    <property type="match status" value="1"/>
</dbReference>
<gene>
    <name evidence="2" type="ORF">BCR32DRAFT_274188</name>
</gene>
<name>A0A1Y1XPT3_9FUNG</name>
<accession>A0A1Y1XPT3</accession>
<feature type="region of interest" description="Disordered" evidence="1">
    <location>
        <begin position="66"/>
        <end position="104"/>
    </location>
</feature>
<feature type="region of interest" description="Disordered" evidence="1">
    <location>
        <begin position="19"/>
        <end position="48"/>
    </location>
</feature>
<feature type="region of interest" description="Disordered" evidence="1">
    <location>
        <begin position="272"/>
        <end position="291"/>
    </location>
</feature>
<dbReference type="Proteomes" id="UP000193944">
    <property type="component" value="Unassembled WGS sequence"/>
</dbReference>
<dbReference type="OrthoDB" id="2134339at2759"/>
<dbReference type="AlphaFoldDB" id="A0A1Y1XPT3"/>
<reference evidence="2 3" key="1">
    <citation type="submission" date="2016-08" db="EMBL/GenBank/DDBJ databases">
        <title>A Parts List for Fungal Cellulosomes Revealed by Comparative Genomics.</title>
        <authorList>
            <consortium name="DOE Joint Genome Institute"/>
            <person name="Haitjema C.H."/>
            <person name="Gilmore S.P."/>
            <person name="Henske J.K."/>
            <person name="Solomon K.V."/>
            <person name="De Groot R."/>
            <person name="Kuo A."/>
            <person name="Mondo S.J."/>
            <person name="Salamov A.A."/>
            <person name="Labutti K."/>
            <person name="Zhao Z."/>
            <person name="Chiniquy J."/>
            <person name="Barry K."/>
            <person name="Brewer H.M."/>
            <person name="Purvine S.O."/>
            <person name="Wright A.T."/>
            <person name="Boxma B."/>
            <person name="Van Alen T."/>
            <person name="Hackstein J.H."/>
            <person name="Baker S.E."/>
            <person name="Grigoriev I.V."/>
            <person name="O'Malley M.A."/>
        </authorList>
    </citation>
    <scope>NUCLEOTIDE SEQUENCE [LARGE SCALE GENOMIC DNA]</scope>
    <source>
        <strain evidence="2 3">S4</strain>
    </source>
</reference>
<evidence type="ECO:0008006" key="4">
    <source>
        <dbReference type="Google" id="ProtNLM"/>
    </source>
</evidence>
<sequence length="420" mass="47238">MSNATHNDVLQFLESLDKLQTPTGDDANKTATPTTTTATGTNADAKASATTTESVLQFLDEITNNTTTSNITTPTTATQSKPETSVTTATATATTVSGPTQQKQEAKSGWNWGSFWNNAQNTMNQASQNLKKGMEAAQKNIESNERLRGITSQFNRENIEKLGNDLKKMTVNVIDSIAPPIIGLNPDNETTLWIQINEDKDFSEQTNEVVRYVVGEMFSTSAVRRNVIKGKLALKNEIIPKEKRQPVSVGISAAVNTAEDLFNEFIKAHPKREPKVQQVPADKPEDPNATEKPMKEIVTNYYDMFLFLQPFYINLTRPNTEKTLTHVAYYVLYYYPNYEDPKKDIFISYTTQSVSCKDNMESKDDETNPLRSQIYEEWNDDRKLKVIEGGVWTVFEELLVRMKEYNYDTETIAGLSGQVI</sequence>
<feature type="compositionally biased region" description="Low complexity" evidence="1">
    <location>
        <begin position="29"/>
        <end position="47"/>
    </location>
</feature>
<keyword evidence="3" id="KW-1185">Reference proteome</keyword>
<comment type="caution">
    <text evidence="2">The sequence shown here is derived from an EMBL/GenBank/DDBJ whole genome shotgun (WGS) entry which is preliminary data.</text>
</comment>
<protein>
    <recommendedName>
        <fullName evidence="4">Maintenance of telomere capping protein 1</fullName>
    </recommendedName>
</protein>
<evidence type="ECO:0000313" key="2">
    <source>
        <dbReference type="EMBL" id="ORX87769.1"/>
    </source>
</evidence>
<dbReference type="PANTHER" id="PTHR28265">
    <property type="entry name" value="MAINTENANCE OF TELOMERE CAPPING PROTEIN 1"/>
    <property type="match status" value="1"/>
</dbReference>
<feature type="compositionally biased region" description="Low complexity" evidence="1">
    <location>
        <begin position="66"/>
        <end position="97"/>
    </location>
</feature>
<dbReference type="Pfam" id="PF10310">
    <property type="entry name" value="DUF5427"/>
    <property type="match status" value="1"/>
</dbReference>
<reference evidence="2 3" key="2">
    <citation type="submission" date="2016-08" db="EMBL/GenBank/DDBJ databases">
        <title>Pervasive Adenine N6-methylation of Active Genes in Fungi.</title>
        <authorList>
            <consortium name="DOE Joint Genome Institute"/>
            <person name="Mondo S.J."/>
            <person name="Dannebaum R.O."/>
            <person name="Kuo R.C."/>
            <person name="Labutti K."/>
            <person name="Haridas S."/>
            <person name="Kuo A."/>
            <person name="Salamov A."/>
            <person name="Ahrendt S.R."/>
            <person name="Lipzen A."/>
            <person name="Sullivan W."/>
            <person name="Andreopoulos W.B."/>
            <person name="Clum A."/>
            <person name="Lindquist E."/>
            <person name="Daum C."/>
            <person name="Ramamoorthy G.K."/>
            <person name="Gryganskyi A."/>
            <person name="Culley D."/>
            <person name="Magnuson J.K."/>
            <person name="James T.Y."/>
            <person name="O'Malley M.A."/>
            <person name="Stajich J.E."/>
            <person name="Spatafora J.W."/>
            <person name="Visel A."/>
            <person name="Grigoriev I.V."/>
        </authorList>
    </citation>
    <scope>NUCLEOTIDE SEQUENCE [LARGE SCALE GENOMIC DNA]</scope>
    <source>
        <strain evidence="2 3">S4</strain>
    </source>
</reference>
<proteinExistence type="predicted"/>
<organism evidence="2 3">
    <name type="scientific">Anaeromyces robustus</name>
    <dbReference type="NCBI Taxonomy" id="1754192"/>
    <lineage>
        <taxon>Eukaryota</taxon>
        <taxon>Fungi</taxon>
        <taxon>Fungi incertae sedis</taxon>
        <taxon>Chytridiomycota</taxon>
        <taxon>Chytridiomycota incertae sedis</taxon>
        <taxon>Neocallimastigomycetes</taxon>
        <taxon>Neocallimastigales</taxon>
        <taxon>Neocallimastigaceae</taxon>
        <taxon>Anaeromyces</taxon>
    </lineage>
</organism>